<comment type="subunit">
    <text evidence="9">At low DSF concentrations, interacts with RpfF.</text>
</comment>
<dbReference type="AlphaFoldDB" id="A0A2X1BXC4"/>
<dbReference type="GO" id="GO:0000155">
    <property type="term" value="F:phosphorelay sensor kinase activity"/>
    <property type="evidence" value="ECO:0007669"/>
    <property type="project" value="InterPro"/>
</dbReference>
<dbReference type="NCBIfam" id="TIGR00229">
    <property type="entry name" value="sensory_box"/>
    <property type="match status" value="1"/>
</dbReference>
<dbReference type="RefSeq" id="WP_128116228.1">
    <property type="nucleotide sequence ID" value="NZ_UAQM01000042.1"/>
</dbReference>
<sequence length="536" mass="57568">MPLTPAAAPSSTGQPQPPPDAGVDLATFFDVSLDLLVIRDLEGRIVRVSASWASILGYRPEELVGLPILTLVHPDDLPGTLGSVTEVETRRPGDPVLGHVNRYRHKDGRYVTLEWRAQKFGDRIYAVARDVTAKVAAERALVEAKAAAEAANRAKSDFLANMSHEIRTPLNGVIGVIDALARTPLSPQQAEMVELVRSSSVTLERLVTDILDVSRIESGRMTLETRPFDLNDALIPAIAPLRGLAEEKGLTFRLERAESACGVFNGDVVRVRQILGNLLSNAVKFTAQGQVSVHVDLLDRGDGAVLLTLEVRDTGIGFGADHAAQLFQRFSQADASITRRFGGAGLGLSICHALTEMMGGRIEAESAPGQGSRFQVELPLTRIASLAQFDAAYVEEAASDAPPPGPRPRVLLAEDHPINQRVVQLILGDSVELTLVENGEQAVAAFVAERFDLVLMDMQMPVMDGLSATRALREIEAADPARPRAPVIMLSANAMIEHQEQAAQAGADLHLAKPVTAEALTDAVRRTLADRAVQPG</sequence>
<dbReference type="Gene3D" id="3.30.565.10">
    <property type="entry name" value="Histidine kinase-like ATPase, C-terminal domain"/>
    <property type="match status" value="1"/>
</dbReference>
<dbReference type="InterPro" id="IPR013655">
    <property type="entry name" value="PAS_fold_3"/>
</dbReference>
<dbReference type="Pfam" id="PF00072">
    <property type="entry name" value="Response_reg"/>
    <property type="match status" value="1"/>
</dbReference>
<dbReference type="SUPFAM" id="SSF52172">
    <property type="entry name" value="CheY-like"/>
    <property type="match status" value="1"/>
</dbReference>
<dbReference type="EC" id="2.7.13.3" evidence="2"/>
<feature type="region of interest" description="Disordered" evidence="12">
    <location>
        <begin position="1"/>
        <end position="21"/>
    </location>
</feature>
<evidence type="ECO:0000256" key="10">
    <source>
        <dbReference type="ARBA" id="ARBA00068150"/>
    </source>
</evidence>
<evidence type="ECO:0000259" key="14">
    <source>
        <dbReference type="PROSITE" id="PS50110"/>
    </source>
</evidence>
<feature type="domain" description="PAS" evidence="15">
    <location>
        <begin position="21"/>
        <end position="76"/>
    </location>
</feature>
<evidence type="ECO:0000256" key="4">
    <source>
        <dbReference type="ARBA" id="ARBA00022679"/>
    </source>
</evidence>
<evidence type="ECO:0000259" key="15">
    <source>
        <dbReference type="PROSITE" id="PS50112"/>
    </source>
</evidence>
<feature type="modified residue" description="4-aspartylphosphate" evidence="11">
    <location>
        <position position="457"/>
    </location>
</feature>
<dbReference type="PROSITE" id="PS50109">
    <property type="entry name" value="HIS_KIN"/>
    <property type="match status" value="1"/>
</dbReference>
<dbReference type="InterPro" id="IPR036097">
    <property type="entry name" value="HisK_dim/P_sf"/>
</dbReference>
<dbReference type="Pfam" id="PF08447">
    <property type="entry name" value="PAS_3"/>
    <property type="match status" value="1"/>
</dbReference>
<accession>A0A2X1BXC4</accession>
<keyword evidence="5" id="KW-0547">Nucleotide-binding</keyword>
<dbReference type="InterPro" id="IPR011006">
    <property type="entry name" value="CheY-like_superfamily"/>
</dbReference>
<dbReference type="Gene3D" id="3.40.50.2300">
    <property type="match status" value="1"/>
</dbReference>
<dbReference type="InterPro" id="IPR035965">
    <property type="entry name" value="PAS-like_dom_sf"/>
</dbReference>
<dbReference type="SUPFAM" id="SSF55785">
    <property type="entry name" value="PYP-like sensor domain (PAS domain)"/>
    <property type="match status" value="1"/>
</dbReference>
<feature type="domain" description="Histidine kinase" evidence="13">
    <location>
        <begin position="161"/>
        <end position="382"/>
    </location>
</feature>
<evidence type="ECO:0000256" key="6">
    <source>
        <dbReference type="ARBA" id="ARBA00022777"/>
    </source>
</evidence>
<dbReference type="Pfam" id="PF02518">
    <property type="entry name" value="HATPase_c"/>
    <property type="match status" value="1"/>
</dbReference>
<dbReference type="SUPFAM" id="SSF47384">
    <property type="entry name" value="Homodimeric domain of signal transducing histidine kinase"/>
    <property type="match status" value="1"/>
</dbReference>
<evidence type="ECO:0000256" key="5">
    <source>
        <dbReference type="ARBA" id="ARBA00022741"/>
    </source>
</evidence>
<evidence type="ECO:0000313" key="16">
    <source>
        <dbReference type="EMBL" id="SPU46391.1"/>
    </source>
</evidence>
<keyword evidence="6 16" id="KW-0418">Kinase</keyword>
<dbReference type="FunFam" id="3.30.565.10:FF:000010">
    <property type="entry name" value="Sensor histidine kinase RcsC"/>
    <property type="match status" value="1"/>
</dbReference>
<dbReference type="SMART" id="SM00448">
    <property type="entry name" value="REC"/>
    <property type="match status" value="1"/>
</dbReference>
<evidence type="ECO:0000256" key="9">
    <source>
        <dbReference type="ARBA" id="ARBA00064003"/>
    </source>
</evidence>
<dbReference type="CDD" id="cd00082">
    <property type="entry name" value="HisKA"/>
    <property type="match status" value="1"/>
</dbReference>
<dbReference type="PANTHER" id="PTHR45339:SF1">
    <property type="entry name" value="HYBRID SIGNAL TRANSDUCTION HISTIDINE KINASE J"/>
    <property type="match status" value="1"/>
</dbReference>
<dbReference type="InterPro" id="IPR005467">
    <property type="entry name" value="His_kinase_dom"/>
</dbReference>
<keyword evidence="4 16" id="KW-0808">Transferase</keyword>
<protein>
    <recommendedName>
        <fullName evidence="10">Sensory/regulatory protein RpfC</fullName>
        <ecNumber evidence="2">2.7.13.3</ecNumber>
    </recommendedName>
</protein>
<evidence type="ECO:0000256" key="3">
    <source>
        <dbReference type="ARBA" id="ARBA00022553"/>
    </source>
</evidence>
<reference evidence="16 17" key="1">
    <citation type="submission" date="2018-06" db="EMBL/GenBank/DDBJ databases">
        <authorList>
            <consortium name="Pathogen Informatics"/>
            <person name="Doyle S."/>
        </authorList>
    </citation>
    <scope>NUCLEOTIDE SEQUENCE [LARGE SCALE GENOMIC DNA]</scope>
    <source>
        <strain evidence="16 17">NCTC11165</strain>
    </source>
</reference>
<evidence type="ECO:0000256" key="12">
    <source>
        <dbReference type="SAM" id="MobiDB-lite"/>
    </source>
</evidence>
<dbReference type="FunFam" id="1.10.287.130:FF:000002">
    <property type="entry name" value="Two-component osmosensing histidine kinase"/>
    <property type="match status" value="1"/>
</dbReference>
<dbReference type="SUPFAM" id="SSF55874">
    <property type="entry name" value="ATPase domain of HSP90 chaperone/DNA topoisomerase II/histidine kinase"/>
    <property type="match status" value="1"/>
</dbReference>
<dbReference type="InterPro" id="IPR004358">
    <property type="entry name" value="Sig_transdc_His_kin-like_C"/>
</dbReference>
<dbReference type="PROSITE" id="PS50112">
    <property type="entry name" value="PAS"/>
    <property type="match status" value="1"/>
</dbReference>
<keyword evidence="8" id="KW-0902">Two-component regulatory system</keyword>
<dbReference type="Proteomes" id="UP000250358">
    <property type="component" value="Unassembled WGS sequence"/>
</dbReference>
<evidence type="ECO:0000313" key="17">
    <source>
        <dbReference type="Proteomes" id="UP000250358"/>
    </source>
</evidence>
<evidence type="ECO:0000256" key="11">
    <source>
        <dbReference type="PROSITE-ProRule" id="PRU00169"/>
    </source>
</evidence>
<proteinExistence type="predicted"/>
<keyword evidence="3 11" id="KW-0597">Phosphoprotein</keyword>
<evidence type="ECO:0000256" key="8">
    <source>
        <dbReference type="ARBA" id="ARBA00023012"/>
    </source>
</evidence>
<feature type="domain" description="Response regulatory" evidence="14">
    <location>
        <begin position="409"/>
        <end position="528"/>
    </location>
</feature>
<dbReference type="InterPro" id="IPR001789">
    <property type="entry name" value="Sig_transdc_resp-reg_receiver"/>
</dbReference>
<comment type="catalytic activity">
    <reaction evidence="1">
        <text>ATP + protein L-histidine = ADP + protein N-phospho-L-histidine.</text>
        <dbReference type="EC" id="2.7.13.3"/>
    </reaction>
</comment>
<dbReference type="PROSITE" id="PS50110">
    <property type="entry name" value="RESPONSE_REGULATORY"/>
    <property type="match status" value="1"/>
</dbReference>
<organism evidence="16 17">
    <name type="scientific">Brevundimonas diminuta</name>
    <name type="common">Pseudomonas diminuta</name>
    <dbReference type="NCBI Taxonomy" id="293"/>
    <lineage>
        <taxon>Bacteria</taxon>
        <taxon>Pseudomonadati</taxon>
        <taxon>Pseudomonadota</taxon>
        <taxon>Alphaproteobacteria</taxon>
        <taxon>Caulobacterales</taxon>
        <taxon>Caulobacteraceae</taxon>
        <taxon>Brevundimonas</taxon>
    </lineage>
</organism>
<dbReference type="Gene3D" id="3.30.450.20">
    <property type="entry name" value="PAS domain"/>
    <property type="match status" value="1"/>
</dbReference>
<dbReference type="GO" id="GO:0005524">
    <property type="term" value="F:ATP binding"/>
    <property type="evidence" value="ECO:0007669"/>
    <property type="project" value="UniProtKB-KW"/>
</dbReference>
<dbReference type="SMART" id="SM00388">
    <property type="entry name" value="HisKA"/>
    <property type="match status" value="1"/>
</dbReference>
<dbReference type="CDD" id="cd00130">
    <property type="entry name" value="PAS"/>
    <property type="match status" value="1"/>
</dbReference>
<evidence type="ECO:0000259" key="13">
    <source>
        <dbReference type="PROSITE" id="PS50109"/>
    </source>
</evidence>
<dbReference type="InterPro" id="IPR000014">
    <property type="entry name" value="PAS"/>
</dbReference>
<dbReference type="InterPro" id="IPR003594">
    <property type="entry name" value="HATPase_dom"/>
</dbReference>
<evidence type="ECO:0000256" key="2">
    <source>
        <dbReference type="ARBA" id="ARBA00012438"/>
    </source>
</evidence>
<dbReference type="EMBL" id="UAQM01000042">
    <property type="protein sequence ID" value="SPU46391.1"/>
    <property type="molecule type" value="Genomic_DNA"/>
</dbReference>
<dbReference type="SMART" id="SM00091">
    <property type="entry name" value="PAS"/>
    <property type="match status" value="1"/>
</dbReference>
<name>A0A2X1BXC4_BREDI</name>
<evidence type="ECO:0000256" key="1">
    <source>
        <dbReference type="ARBA" id="ARBA00000085"/>
    </source>
</evidence>
<keyword evidence="7" id="KW-0067">ATP-binding</keyword>
<dbReference type="CDD" id="cd16922">
    <property type="entry name" value="HATPase_EvgS-ArcB-TorS-like"/>
    <property type="match status" value="1"/>
</dbReference>
<dbReference type="Pfam" id="PF00512">
    <property type="entry name" value="HisKA"/>
    <property type="match status" value="1"/>
</dbReference>
<dbReference type="InterPro" id="IPR003661">
    <property type="entry name" value="HisK_dim/P_dom"/>
</dbReference>
<dbReference type="PANTHER" id="PTHR45339">
    <property type="entry name" value="HYBRID SIGNAL TRANSDUCTION HISTIDINE KINASE J"/>
    <property type="match status" value="1"/>
</dbReference>
<dbReference type="InterPro" id="IPR036890">
    <property type="entry name" value="HATPase_C_sf"/>
</dbReference>
<dbReference type="PRINTS" id="PR00344">
    <property type="entry name" value="BCTRLSENSOR"/>
</dbReference>
<dbReference type="Gene3D" id="1.10.287.130">
    <property type="match status" value="1"/>
</dbReference>
<evidence type="ECO:0000256" key="7">
    <source>
        <dbReference type="ARBA" id="ARBA00022840"/>
    </source>
</evidence>
<dbReference type="SMART" id="SM00387">
    <property type="entry name" value="HATPase_c"/>
    <property type="match status" value="1"/>
</dbReference>
<dbReference type="CDD" id="cd17546">
    <property type="entry name" value="REC_hyHK_CKI1_RcsC-like"/>
    <property type="match status" value="1"/>
</dbReference>
<gene>
    <name evidence="16" type="primary">luxQ_5</name>
    <name evidence="16" type="ORF">NCTC11165_02724</name>
</gene>